<keyword evidence="2" id="KW-1185">Reference proteome</keyword>
<gene>
    <name evidence="1" type="ORF">HG543_15600</name>
</gene>
<dbReference type="Proteomes" id="UP000518300">
    <property type="component" value="Unassembled WGS sequence"/>
</dbReference>
<proteinExistence type="predicted"/>
<evidence type="ECO:0000313" key="2">
    <source>
        <dbReference type="Proteomes" id="UP000518300"/>
    </source>
</evidence>
<dbReference type="InterPro" id="IPR032871">
    <property type="entry name" value="AHH_dom_containing"/>
</dbReference>
<dbReference type="RefSeq" id="WP_169345557.1">
    <property type="nucleotide sequence ID" value="NZ_JABBJJ010000062.1"/>
</dbReference>
<evidence type="ECO:0000313" key="1">
    <source>
        <dbReference type="EMBL" id="NMO16266.1"/>
    </source>
</evidence>
<comment type="caution">
    <text evidence="1">The sequence shown here is derived from an EMBL/GenBank/DDBJ whole genome shotgun (WGS) entry which is preliminary data.</text>
</comment>
<accession>A0A848LCR0</accession>
<reference evidence="1 2" key="1">
    <citation type="submission" date="2020-04" db="EMBL/GenBank/DDBJ databases">
        <title>Draft genome of Pyxidicoccus fallax type strain.</title>
        <authorList>
            <person name="Whitworth D.E."/>
        </authorList>
    </citation>
    <scope>NUCLEOTIDE SEQUENCE [LARGE SCALE GENOMIC DNA]</scope>
    <source>
        <strain evidence="1 2">DSM 14698</strain>
    </source>
</reference>
<organism evidence="1 2">
    <name type="scientific">Pyxidicoccus fallax</name>
    <dbReference type="NCBI Taxonomy" id="394095"/>
    <lineage>
        <taxon>Bacteria</taxon>
        <taxon>Pseudomonadati</taxon>
        <taxon>Myxococcota</taxon>
        <taxon>Myxococcia</taxon>
        <taxon>Myxococcales</taxon>
        <taxon>Cystobacterineae</taxon>
        <taxon>Myxococcaceae</taxon>
        <taxon>Pyxidicoccus</taxon>
    </lineage>
</organism>
<protein>
    <submittedName>
        <fullName evidence="1">Uncharacterized protein</fullName>
    </submittedName>
</protein>
<dbReference type="AlphaFoldDB" id="A0A848LCR0"/>
<sequence>MPVIIRGRRVMFLQSQPGDGPKPPKKPPCEYCGKPGHPFAPEWGSHIGNSMWLSEAILNGREPETHDWYTGRWSIAAHHLICSEAMADDERWARLCREFGYDINRAENGVMLPSRMDAACELHVPVHRGNHAHGWALDLDMAYPDAVKAKLARVAESVAEGACCANPLSLTRKLDKLSHDIMGKVARGQWTLSSDGLDYQEGGVGCADATSIQDKPRRMCTQKRKHGIVHGKTGRPLAARPLQVGA</sequence>
<dbReference type="EMBL" id="JABBJJ010000062">
    <property type="protein sequence ID" value="NMO16266.1"/>
    <property type="molecule type" value="Genomic_DNA"/>
</dbReference>
<name>A0A848LCR0_9BACT</name>
<dbReference type="Pfam" id="PF14412">
    <property type="entry name" value="AHH"/>
    <property type="match status" value="1"/>
</dbReference>